<dbReference type="PANTHER" id="PTHR16435">
    <property type="entry name" value="SPERMATOGENESIS-ASSOCIATED PROTEIN 6 SPATA6"/>
    <property type="match status" value="1"/>
</dbReference>
<evidence type="ECO:0000313" key="5">
    <source>
        <dbReference type="MGI" id="MGI:1918036"/>
    </source>
</evidence>
<feature type="domain" description="Spermatogenesis-associated protein 6 N-terminal" evidence="3">
    <location>
        <begin position="7"/>
        <end position="62"/>
    </location>
</feature>
<dbReference type="GeneTree" id="ENSGT00530000063821"/>
<dbReference type="GO" id="GO:0120212">
    <property type="term" value="C:sperm head-tail coupling apparatus"/>
    <property type="evidence" value="ECO:0007669"/>
    <property type="project" value="InterPro"/>
</dbReference>
<reference evidence="4 6" key="2">
    <citation type="journal article" date="2011" name="PLoS Biol.">
        <title>Modernizing reference genome assemblies.</title>
        <authorList>
            <person name="Church D.M."/>
            <person name="Schneider V.A."/>
            <person name="Graves T."/>
            <person name="Auger K."/>
            <person name="Cunningham F."/>
            <person name="Bouk N."/>
            <person name="Chen H.C."/>
            <person name="Agarwala R."/>
            <person name="McLaren W.M."/>
            <person name="Ritchie G.R."/>
            <person name="Albracht D."/>
            <person name="Kremitzki M."/>
            <person name="Rock S."/>
            <person name="Kotkiewicz H."/>
            <person name="Kremitzki C."/>
            <person name="Wollam A."/>
            <person name="Trani L."/>
            <person name="Fulton L."/>
            <person name="Fulton R."/>
            <person name="Matthews L."/>
            <person name="Whitehead S."/>
            <person name="Chow W."/>
            <person name="Torrance J."/>
            <person name="Dunn M."/>
            <person name="Harden G."/>
            <person name="Threadgold G."/>
            <person name="Wood J."/>
            <person name="Collins J."/>
            <person name="Heath P."/>
            <person name="Griffiths G."/>
            <person name="Pelan S."/>
            <person name="Grafham D."/>
            <person name="Eichler E.E."/>
            <person name="Weinstock G."/>
            <person name="Mardis E.R."/>
            <person name="Wilson R.K."/>
            <person name="Howe K."/>
            <person name="Flicek P."/>
            <person name="Hubbard T."/>
        </authorList>
    </citation>
    <scope>NUCLEOTIDE SEQUENCE [LARGE SCALE GENOMIC DNA]</scope>
    <source>
        <strain evidence="4 6">C57BL/6J</strain>
    </source>
</reference>
<evidence type="ECO:0000313" key="6">
    <source>
        <dbReference type="Proteomes" id="UP000000589"/>
    </source>
</evidence>
<reference evidence="4 6" key="1">
    <citation type="journal article" date="2009" name="PLoS Biol.">
        <title>Lineage-specific biology revealed by a finished genome assembly of the mouse.</title>
        <authorList>
            <consortium name="Mouse Genome Sequencing Consortium"/>
            <person name="Church D.M."/>
            <person name="Goodstadt L."/>
            <person name="Hillier L.W."/>
            <person name="Zody M.C."/>
            <person name="Goldstein S."/>
            <person name="She X."/>
            <person name="Bult C.J."/>
            <person name="Agarwala R."/>
            <person name="Cherry J.L."/>
            <person name="DiCuccio M."/>
            <person name="Hlavina W."/>
            <person name="Kapustin Y."/>
            <person name="Meric P."/>
            <person name="Maglott D."/>
            <person name="Birtle Z."/>
            <person name="Marques A.C."/>
            <person name="Graves T."/>
            <person name="Zhou S."/>
            <person name="Teague B."/>
            <person name="Potamousis K."/>
            <person name="Churas C."/>
            <person name="Place M."/>
            <person name="Herschleb J."/>
            <person name="Runnheim R."/>
            <person name="Forrest D."/>
            <person name="Amos-Landgraf J."/>
            <person name="Schwartz D.C."/>
            <person name="Cheng Z."/>
            <person name="Lindblad-Toh K."/>
            <person name="Eichler E.E."/>
            <person name="Ponting C.P."/>
        </authorList>
    </citation>
    <scope>NUCLEOTIDE SEQUENCE [LARGE SCALE GENOMIC DNA]</scope>
    <source>
        <strain evidence="4 6">C57BL/6J</strain>
    </source>
</reference>
<sequence>MPMEVVVELQIRAISCPGVFLPDKEAVYLGVYLLNQYLETDCFPPVFPVVIQQSMRFVKHGKSWPTMKKTPEISCSLSPGWRPHTLACRGRCS</sequence>
<dbReference type="Bgee" id="ENSMUSG00000064202">
    <property type="expression patterns" value="Expressed in spermatid and 85 other cell types or tissues"/>
</dbReference>
<organism evidence="4 6">
    <name type="scientific">Mus musculus</name>
    <name type="common">Mouse</name>
    <dbReference type="NCBI Taxonomy" id="10090"/>
    <lineage>
        <taxon>Eukaryota</taxon>
        <taxon>Metazoa</taxon>
        <taxon>Chordata</taxon>
        <taxon>Craniata</taxon>
        <taxon>Vertebrata</taxon>
        <taxon>Euteleostomi</taxon>
        <taxon>Mammalia</taxon>
        <taxon>Eutheria</taxon>
        <taxon>Euarchontoglires</taxon>
        <taxon>Glires</taxon>
        <taxon>Rodentia</taxon>
        <taxon>Myomorpha</taxon>
        <taxon>Muroidea</taxon>
        <taxon>Muridae</taxon>
        <taxon>Murinae</taxon>
        <taxon>Mus</taxon>
        <taxon>Mus</taxon>
    </lineage>
</organism>
<name>H3BLJ4_MOUSE</name>
<reference evidence="4" key="4">
    <citation type="submission" date="2025-09" db="UniProtKB">
        <authorList>
            <consortium name="Ensembl"/>
        </authorList>
    </citation>
    <scope>IDENTIFICATION</scope>
    <source>
        <strain evidence="4">C57BL/6J</strain>
    </source>
</reference>
<dbReference type="VEuPathDB" id="HostDB:ENSMUSG00000064202"/>
<dbReference type="GO" id="GO:0007283">
    <property type="term" value="P:spermatogenesis"/>
    <property type="evidence" value="ECO:0007669"/>
    <property type="project" value="InterPro"/>
</dbReference>
<keyword evidence="2" id="KW-0597">Phosphoprotein</keyword>
<accession>H3BLJ4</accession>
<evidence type="ECO:0000256" key="2">
    <source>
        <dbReference type="ARBA" id="ARBA00022553"/>
    </source>
</evidence>
<gene>
    <name evidence="4 5" type="primary">Spata6l</name>
    <name evidence="5" type="synonym">4430402I18Rik</name>
</gene>
<protein>
    <submittedName>
        <fullName evidence="4">Spermatogenesis associated 6 like</fullName>
    </submittedName>
</protein>
<dbReference type="AGR" id="MGI:1918036"/>
<dbReference type="HOGENOM" id="CLU_2399102_0_0_1"/>
<proteinExistence type="inferred from homology"/>
<dbReference type="AlphaFoldDB" id="H3BLJ4"/>
<dbReference type="InterPro" id="IPR042769">
    <property type="entry name" value="SPATA6_fam"/>
</dbReference>
<evidence type="ECO:0000256" key="1">
    <source>
        <dbReference type="ARBA" id="ARBA00006215"/>
    </source>
</evidence>
<dbReference type="Pfam" id="PF14909">
    <property type="entry name" value="SPATA6"/>
    <property type="match status" value="1"/>
</dbReference>
<keyword evidence="6" id="KW-1185">Reference proteome</keyword>
<dbReference type="MGI" id="MGI:1918036">
    <property type="gene designation" value="Spata6l"/>
</dbReference>
<dbReference type="Antibodypedia" id="24022">
    <property type="antibodies" value="65 antibodies from 12 providers"/>
</dbReference>
<comment type="similarity">
    <text evidence="1">Belongs to the SPATA6 family.</text>
</comment>
<dbReference type="Ensembl" id="ENSMUST00000175647.8">
    <property type="protein sequence ID" value="ENSMUSP00000135813.2"/>
    <property type="gene ID" value="ENSMUSG00000064202.17"/>
</dbReference>
<dbReference type="GO" id="GO:0032027">
    <property type="term" value="F:myosin light chain binding"/>
    <property type="evidence" value="ECO:0007669"/>
    <property type="project" value="InterPro"/>
</dbReference>
<dbReference type="PANTHER" id="PTHR16435:SF5">
    <property type="entry name" value="SPERMATOGENESIS ASSOCIATED 6-LIKE PROTEIN"/>
    <property type="match status" value="1"/>
</dbReference>
<evidence type="ECO:0000313" key="4">
    <source>
        <dbReference type="Ensembl" id="ENSMUSP00000135813.2"/>
    </source>
</evidence>
<reference evidence="4" key="3">
    <citation type="submission" date="2025-08" db="UniProtKB">
        <authorList>
            <consortium name="Ensembl"/>
        </authorList>
    </citation>
    <scope>IDENTIFICATION</scope>
    <source>
        <strain evidence="4">C57BL/6J</strain>
    </source>
</reference>
<dbReference type="Proteomes" id="UP000000589">
    <property type="component" value="Chromosome 19"/>
</dbReference>
<dbReference type="ExpressionAtlas" id="H3BLJ4">
    <property type="expression patterns" value="baseline and differential"/>
</dbReference>
<evidence type="ECO:0000259" key="3">
    <source>
        <dbReference type="Pfam" id="PF14909"/>
    </source>
</evidence>
<dbReference type="InterPro" id="IPR032732">
    <property type="entry name" value="SPATA6_N"/>
</dbReference>